<feature type="region of interest" description="Disordered" evidence="1">
    <location>
        <begin position="519"/>
        <end position="594"/>
    </location>
</feature>
<reference evidence="2 3" key="1">
    <citation type="submission" date="2018-06" db="EMBL/GenBank/DDBJ databases">
        <title>A transcriptomic atlas of mushroom development highlights an independent origin of complex multicellularity.</title>
        <authorList>
            <consortium name="DOE Joint Genome Institute"/>
            <person name="Krizsan K."/>
            <person name="Almasi E."/>
            <person name="Merenyi Z."/>
            <person name="Sahu N."/>
            <person name="Viragh M."/>
            <person name="Koszo T."/>
            <person name="Mondo S."/>
            <person name="Kiss B."/>
            <person name="Balint B."/>
            <person name="Kues U."/>
            <person name="Barry K."/>
            <person name="Hegedus J.C."/>
            <person name="Henrissat B."/>
            <person name="Johnson J."/>
            <person name="Lipzen A."/>
            <person name="Ohm R."/>
            <person name="Nagy I."/>
            <person name="Pangilinan J."/>
            <person name="Yan J."/>
            <person name="Xiong Y."/>
            <person name="Grigoriev I.V."/>
            <person name="Hibbett D.S."/>
            <person name="Nagy L.G."/>
        </authorList>
    </citation>
    <scope>NUCLEOTIDE SEQUENCE [LARGE SCALE GENOMIC DNA]</scope>
    <source>
        <strain evidence="2 3">SZMC22713</strain>
    </source>
</reference>
<evidence type="ECO:0000313" key="2">
    <source>
        <dbReference type="EMBL" id="TDL13471.1"/>
    </source>
</evidence>
<gene>
    <name evidence="2" type="ORF">BD410DRAFT_877237</name>
</gene>
<dbReference type="Proteomes" id="UP000294933">
    <property type="component" value="Unassembled WGS sequence"/>
</dbReference>
<feature type="compositionally biased region" description="Low complexity" evidence="1">
    <location>
        <begin position="547"/>
        <end position="563"/>
    </location>
</feature>
<evidence type="ECO:0000313" key="3">
    <source>
        <dbReference type="Proteomes" id="UP000294933"/>
    </source>
</evidence>
<organism evidence="2 3">
    <name type="scientific">Rickenella mellea</name>
    <dbReference type="NCBI Taxonomy" id="50990"/>
    <lineage>
        <taxon>Eukaryota</taxon>
        <taxon>Fungi</taxon>
        <taxon>Dikarya</taxon>
        <taxon>Basidiomycota</taxon>
        <taxon>Agaricomycotina</taxon>
        <taxon>Agaricomycetes</taxon>
        <taxon>Hymenochaetales</taxon>
        <taxon>Rickenellaceae</taxon>
        <taxon>Rickenella</taxon>
    </lineage>
</organism>
<keyword evidence="3" id="KW-1185">Reference proteome</keyword>
<accession>A0A4Y7PEN3</accession>
<proteinExistence type="predicted"/>
<name>A0A4Y7PEN3_9AGAM</name>
<sequence length="649" mass="70974">MSIGVPFFWCTPHAVVEDGRARISKFDVASVKDGRAGPRQPPSSPPTQQSSVGTSRGQLASRGASWTRGWERKWNLRDLREASSSKLNDQVSTCKEGYWLWWVVTELARKTTYKHETKATATCATSMAADGCRFCVPTARTSPSPRPDHSSAIPALIRIRVVAEHLRGDHERGEGKMTTWGTTCGRKSSLEALEECECCECHRMVQEGQAYVMKWTSVRATGVGEMVFEAVCGRDGGNLARGCRERASLNGAVEARCWSLAALTAWIALYFRLGRRLLLQLGDVIGGWMYEVEVNRLGNGSPQEVVAVLGGGERREIQRKHVIAMGRVRRRMAPEIRSVAKLVFLPPESDASGLLGQCPPCAVYTRLQRGFRIASSTKDGVGRLDQHGNAVLPPRLHYAVSPQTGPPPPSAPGDVCIDVLKKVRSRLQPRIVGSSSINWENLEVKEEHLAFVLDNLRQIFITWPASRQMKKANFDISHKLAEFLMVDKPLTAHKHRANLGLEKMELVLGQEHRSACRITRTTSPSPSPYMSSKPGQYTTASAIGTHRTPQPNTTTTSTRTQNSNPPPSHTYTIGGDVDGSNHGRDDGHGNGSTHGIATHTYLHAGPGGRTTVLAMHCSSSTRVPLLPPTISTPSAVAQEKRTPGVTILD</sequence>
<dbReference type="AlphaFoldDB" id="A0A4Y7PEN3"/>
<feature type="compositionally biased region" description="Basic and acidic residues" evidence="1">
    <location>
        <begin position="579"/>
        <end position="588"/>
    </location>
</feature>
<protein>
    <submittedName>
        <fullName evidence="2">Uncharacterized protein</fullName>
    </submittedName>
</protein>
<feature type="region of interest" description="Disordered" evidence="1">
    <location>
        <begin position="32"/>
        <end position="64"/>
    </location>
</feature>
<evidence type="ECO:0000256" key="1">
    <source>
        <dbReference type="SAM" id="MobiDB-lite"/>
    </source>
</evidence>
<dbReference type="VEuPathDB" id="FungiDB:BD410DRAFT_877237"/>
<dbReference type="STRING" id="50990.A0A4Y7PEN3"/>
<dbReference type="EMBL" id="ML170599">
    <property type="protein sequence ID" value="TDL13471.1"/>
    <property type="molecule type" value="Genomic_DNA"/>
</dbReference>